<proteinExistence type="inferred from homology"/>
<evidence type="ECO:0000259" key="6">
    <source>
        <dbReference type="PROSITE" id="PS00715"/>
    </source>
</evidence>
<dbReference type="PANTHER" id="PTHR30385:SF7">
    <property type="entry name" value="RNA POLYMERASE SIGMA FACTOR FLIA"/>
    <property type="match status" value="1"/>
</dbReference>
<keyword evidence="2 5" id="KW-0731">Sigma factor</keyword>
<dbReference type="Gene3D" id="1.20.140.160">
    <property type="match status" value="1"/>
</dbReference>
<dbReference type="Gene3D" id="1.10.1740.10">
    <property type="match status" value="1"/>
</dbReference>
<evidence type="ECO:0000313" key="9">
    <source>
        <dbReference type="Proteomes" id="UP000464378"/>
    </source>
</evidence>
<dbReference type="PROSITE" id="PS00716">
    <property type="entry name" value="SIGMA70_2"/>
    <property type="match status" value="1"/>
</dbReference>
<organism evidence="8">
    <name type="scientific">Tuwongella immobilis</name>
    <dbReference type="NCBI Taxonomy" id="692036"/>
    <lineage>
        <taxon>Bacteria</taxon>
        <taxon>Pseudomonadati</taxon>
        <taxon>Planctomycetota</taxon>
        <taxon>Planctomycetia</taxon>
        <taxon>Gemmatales</taxon>
        <taxon>Gemmataceae</taxon>
        <taxon>Tuwongella</taxon>
    </lineage>
</organism>
<gene>
    <name evidence="8" type="ORF">GMBLW1_13760</name>
</gene>
<comment type="function">
    <text evidence="5">Sigma factors are initiation factors that promote the attachment of RNA polymerase to specific initiation sites and are then released.</text>
</comment>
<dbReference type="KEGG" id="tim:GMBLW1_13760"/>
<sequence length="264" mass="30410">MVMQAEVDVSQMWQTYQQVRTTDEAQTTELRNLLVERYLPLVKYNAERIWARLPDGVELDDLISAGVFGLMDAIDAFDLSRGVKFETYCVPRIRGAMLDELRTMDWVPRLVRSKASQFEQARKSLEIDLGRPPRPEELAAKLGVPLEQLDEVVGQATAVGLVSLNKKWYETDSYKDVREIDIIEDKKAEDPTHRLQNGDLMRLVTRGLNRNERLIIILYYYEDMTMKEIGATLDLSESRVSQMHSSIVARLQSQLGKRRPEFSN</sequence>
<dbReference type="InterPro" id="IPR013325">
    <property type="entry name" value="RNA_pol_sigma_r2"/>
</dbReference>
<dbReference type="Pfam" id="PF04542">
    <property type="entry name" value="Sigma70_r2"/>
    <property type="match status" value="1"/>
</dbReference>
<dbReference type="GO" id="GO:0003677">
    <property type="term" value="F:DNA binding"/>
    <property type="evidence" value="ECO:0007669"/>
    <property type="project" value="UniProtKB-KW"/>
</dbReference>
<dbReference type="PROSITE" id="PS00715">
    <property type="entry name" value="SIGMA70_1"/>
    <property type="match status" value="1"/>
</dbReference>
<dbReference type="InterPro" id="IPR000943">
    <property type="entry name" value="RNA_pol_sigma70"/>
</dbReference>
<keyword evidence="3 5" id="KW-0238">DNA-binding</keyword>
<dbReference type="CDD" id="cd06171">
    <property type="entry name" value="Sigma70_r4"/>
    <property type="match status" value="1"/>
</dbReference>
<dbReference type="PRINTS" id="PR00046">
    <property type="entry name" value="SIGMA70FCT"/>
</dbReference>
<protein>
    <recommendedName>
        <fullName evidence="5">RNA polymerase sigma factor</fullName>
    </recommendedName>
</protein>
<dbReference type="EMBL" id="LR593887">
    <property type="protein sequence ID" value="VTS01841.1"/>
    <property type="molecule type" value="Genomic_DNA"/>
</dbReference>
<keyword evidence="1 5" id="KW-0805">Transcription regulation</keyword>
<dbReference type="AlphaFoldDB" id="A0A6C2YMJ0"/>
<dbReference type="NCBIfam" id="NF005413">
    <property type="entry name" value="PRK06986.1"/>
    <property type="match status" value="1"/>
</dbReference>
<dbReference type="InterPro" id="IPR014284">
    <property type="entry name" value="RNA_pol_sigma-70_dom"/>
</dbReference>
<dbReference type="GO" id="GO:0006352">
    <property type="term" value="P:DNA-templated transcription initiation"/>
    <property type="evidence" value="ECO:0007669"/>
    <property type="project" value="InterPro"/>
</dbReference>
<dbReference type="NCBIfam" id="TIGR02937">
    <property type="entry name" value="sigma70-ECF"/>
    <property type="match status" value="1"/>
</dbReference>
<dbReference type="InterPro" id="IPR007627">
    <property type="entry name" value="RNA_pol_sigma70_r2"/>
</dbReference>
<evidence type="ECO:0000256" key="1">
    <source>
        <dbReference type="ARBA" id="ARBA00023015"/>
    </source>
</evidence>
<dbReference type="InterPro" id="IPR013324">
    <property type="entry name" value="RNA_pol_sigma_r3/r4-like"/>
</dbReference>
<dbReference type="Pfam" id="PF04539">
    <property type="entry name" value="Sigma70_r3"/>
    <property type="match status" value="1"/>
</dbReference>
<dbReference type="Pfam" id="PF04545">
    <property type="entry name" value="Sigma70_r4"/>
    <property type="match status" value="1"/>
</dbReference>
<dbReference type="GO" id="GO:0016987">
    <property type="term" value="F:sigma factor activity"/>
    <property type="evidence" value="ECO:0007669"/>
    <property type="project" value="UniProtKB-KW"/>
</dbReference>
<evidence type="ECO:0000256" key="2">
    <source>
        <dbReference type="ARBA" id="ARBA00023082"/>
    </source>
</evidence>
<dbReference type="GO" id="GO:0003899">
    <property type="term" value="F:DNA-directed RNA polymerase activity"/>
    <property type="evidence" value="ECO:0007669"/>
    <property type="project" value="InterPro"/>
</dbReference>
<dbReference type="SUPFAM" id="SSF88946">
    <property type="entry name" value="Sigma2 domain of RNA polymerase sigma factors"/>
    <property type="match status" value="1"/>
</dbReference>
<dbReference type="NCBIfam" id="TIGR02479">
    <property type="entry name" value="FliA_WhiG"/>
    <property type="match status" value="1"/>
</dbReference>
<dbReference type="Proteomes" id="UP000464378">
    <property type="component" value="Chromosome"/>
</dbReference>
<evidence type="ECO:0000256" key="5">
    <source>
        <dbReference type="RuleBase" id="RU362124"/>
    </source>
</evidence>
<accession>A0A6C2YMJ0</accession>
<feature type="domain" description="RNA polymerase sigma-70" evidence="6">
    <location>
        <begin position="61"/>
        <end position="74"/>
    </location>
</feature>
<comment type="similarity">
    <text evidence="5">Belongs to the sigma-70 factor family.</text>
</comment>
<dbReference type="PANTHER" id="PTHR30385">
    <property type="entry name" value="SIGMA FACTOR F FLAGELLAR"/>
    <property type="match status" value="1"/>
</dbReference>
<dbReference type="EMBL" id="LR586016">
    <property type="protein sequence ID" value="VIP02584.1"/>
    <property type="molecule type" value="Genomic_DNA"/>
</dbReference>
<dbReference type="InterPro" id="IPR012845">
    <property type="entry name" value="RNA_pol_sigma_FliA_WhiG"/>
</dbReference>
<dbReference type="InterPro" id="IPR007630">
    <property type="entry name" value="RNA_pol_sigma70_r4"/>
</dbReference>
<dbReference type="FunCoup" id="A0A6C2YMJ0">
    <property type="interactions" value="210"/>
</dbReference>
<evidence type="ECO:0000313" key="8">
    <source>
        <dbReference type="EMBL" id="VIP02584.1"/>
    </source>
</evidence>
<keyword evidence="4 5" id="KW-0804">Transcription</keyword>
<evidence type="ECO:0000259" key="7">
    <source>
        <dbReference type="PROSITE" id="PS00716"/>
    </source>
</evidence>
<dbReference type="InParanoid" id="A0A6C2YMJ0"/>
<reference evidence="8" key="1">
    <citation type="submission" date="2019-04" db="EMBL/GenBank/DDBJ databases">
        <authorList>
            <consortium name="Science for Life Laboratories"/>
        </authorList>
    </citation>
    <scope>NUCLEOTIDE SEQUENCE</scope>
    <source>
        <strain evidence="8">MBLW1</strain>
    </source>
</reference>
<dbReference type="InterPro" id="IPR007624">
    <property type="entry name" value="RNA_pol_sigma70_r3"/>
</dbReference>
<feature type="domain" description="RNA polymerase sigma-70" evidence="7">
    <location>
        <begin position="225"/>
        <end position="251"/>
    </location>
</feature>
<dbReference type="SUPFAM" id="SSF88659">
    <property type="entry name" value="Sigma3 and sigma4 domains of RNA polymerase sigma factors"/>
    <property type="match status" value="2"/>
</dbReference>
<evidence type="ECO:0000256" key="4">
    <source>
        <dbReference type="ARBA" id="ARBA00023163"/>
    </source>
</evidence>
<evidence type="ECO:0000256" key="3">
    <source>
        <dbReference type="ARBA" id="ARBA00023125"/>
    </source>
</evidence>
<name>A0A6C2YMJ0_9BACT</name>
<dbReference type="PIRSF" id="PIRSF000770">
    <property type="entry name" value="RNA_pol_sigma-SigE/K"/>
    <property type="match status" value="1"/>
</dbReference>
<keyword evidence="9" id="KW-1185">Reference proteome</keyword>